<keyword evidence="1" id="KW-0812">Transmembrane</keyword>
<evidence type="ECO:0000313" key="3">
    <source>
        <dbReference type="Proteomes" id="UP000728032"/>
    </source>
</evidence>
<dbReference type="Proteomes" id="UP000728032">
    <property type="component" value="Unassembled WGS sequence"/>
</dbReference>
<reference evidence="2" key="1">
    <citation type="submission" date="2020-11" db="EMBL/GenBank/DDBJ databases">
        <authorList>
            <person name="Tran Van P."/>
        </authorList>
    </citation>
    <scope>NUCLEOTIDE SEQUENCE</scope>
</reference>
<dbReference type="InterPro" id="IPR029399">
    <property type="entry name" value="TMEM192"/>
</dbReference>
<sequence>MDSDLQILTLPYNTDLSSLYSQTNNNIAIVLIVFQSLLLISIVLISFLVPLNDKSVQKYLAFNESNESNDKLLSPYSVTIYCHIVIWFVILVIRYYMRSVYYRRLRILGYYKHHSLVKTLSLIPSLVLHKTNALLLLLSTILYMYGQNVVKIGDKIHLKATNFEQIIITISVAIISPFLMKWLYHEIRFRRDRNPPDIFCVEDPQHLVTSAGLNEIGVRPSSYLEDLLEKQADLIYNLKLQNTHLRQMLYKVTQRSARESLQSS</sequence>
<name>A0A7R9LDG6_9ACAR</name>
<feature type="transmembrane region" description="Helical" evidence="1">
    <location>
        <begin position="27"/>
        <end position="49"/>
    </location>
</feature>
<dbReference type="EMBL" id="CAJPVJ010000265">
    <property type="protein sequence ID" value="CAG2161880.1"/>
    <property type="molecule type" value="Genomic_DNA"/>
</dbReference>
<accession>A0A7R9LDG6</accession>
<keyword evidence="1" id="KW-1133">Transmembrane helix</keyword>
<dbReference type="AlphaFoldDB" id="A0A7R9LDG6"/>
<protein>
    <recommendedName>
        <fullName evidence="4">Transmembrane protein 192</fullName>
    </recommendedName>
</protein>
<feature type="transmembrane region" description="Helical" evidence="1">
    <location>
        <begin position="165"/>
        <end position="184"/>
    </location>
</feature>
<evidence type="ECO:0000256" key="1">
    <source>
        <dbReference type="SAM" id="Phobius"/>
    </source>
</evidence>
<feature type="transmembrane region" description="Helical" evidence="1">
    <location>
        <begin position="122"/>
        <end position="145"/>
    </location>
</feature>
<evidence type="ECO:0008006" key="4">
    <source>
        <dbReference type="Google" id="ProtNLM"/>
    </source>
</evidence>
<keyword evidence="1" id="KW-0472">Membrane</keyword>
<gene>
    <name evidence="2" type="ORF">ONB1V03_LOCUS1481</name>
</gene>
<proteinExistence type="predicted"/>
<organism evidence="2">
    <name type="scientific">Oppiella nova</name>
    <dbReference type="NCBI Taxonomy" id="334625"/>
    <lineage>
        <taxon>Eukaryota</taxon>
        <taxon>Metazoa</taxon>
        <taxon>Ecdysozoa</taxon>
        <taxon>Arthropoda</taxon>
        <taxon>Chelicerata</taxon>
        <taxon>Arachnida</taxon>
        <taxon>Acari</taxon>
        <taxon>Acariformes</taxon>
        <taxon>Sarcoptiformes</taxon>
        <taxon>Oribatida</taxon>
        <taxon>Brachypylina</taxon>
        <taxon>Oppioidea</taxon>
        <taxon>Oppiidae</taxon>
        <taxon>Oppiella</taxon>
    </lineage>
</organism>
<dbReference type="EMBL" id="OC915090">
    <property type="protein sequence ID" value="CAD7638584.1"/>
    <property type="molecule type" value="Genomic_DNA"/>
</dbReference>
<evidence type="ECO:0000313" key="2">
    <source>
        <dbReference type="EMBL" id="CAD7638584.1"/>
    </source>
</evidence>
<dbReference type="Pfam" id="PF14802">
    <property type="entry name" value="TMEM192"/>
    <property type="match status" value="1"/>
</dbReference>
<feature type="transmembrane region" description="Helical" evidence="1">
    <location>
        <begin position="78"/>
        <end position="97"/>
    </location>
</feature>
<dbReference type="OrthoDB" id="6277625at2759"/>
<keyword evidence="3" id="KW-1185">Reference proteome</keyword>